<feature type="domain" description="14-3-3" evidence="2">
    <location>
        <begin position="4"/>
        <end position="155"/>
    </location>
</feature>
<sequence length="167" mass="18920">MGPQEIYLGPDDAKVFFLKMKGDYHRYLAEFLTGAPRQEAADSTLSSFKAAQTIYLLTTVLETLPRISLWKSWGLRNPIRLGVTLNFSVFYFEILNSYDKACPLARQAFDEVIGDLDTLGEESYKDSTLVMQLLRDNLTLWNTDLRKNSAGNELSAADRLSNTRTSH</sequence>
<dbReference type="Pfam" id="PF00244">
    <property type="entry name" value="14-3-3"/>
    <property type="match status" value="1"/>
</dbReference>
<evidence type="ECO:0000313" key="4">
    <source>
        <dbReference type="Proteomes" id="UP000663760"/>
    </source>
</evidence>
<dbReference type="InterPro" id="IPR000308">
    <property type="entry name" value="14-3-3"/>
</dbReference>
<evidence type="ECO:0000256" key="1">
    <source>
        <dbReference type="ARBA" id="ARBA00006141"/>
    </source>
</evidence>
<evidence type="ECO:0000259" key="2">
    <source>
        <dbReference type="SMART" id="SM00101"/>
    </source>
</evidence>
<dbReference type="Gene3D" id="1.20.190.20">
    <property type="entry name" value="14-3-3 domain"/>
    <property type="match status" value="1"/>
</dbReference>
<dbReference type="EMBL" id="LR746278">
    <property type="protein sequence ID" value="CAA7408455.1"/>
    <property type="molecule type" value="Genomic_DNA"/>
</dbReference>
<dbReference type="Proteomes" id="UP000663760">
    <property type="component" value="Chromosome 15"/>
</dbReference>
<dbReference type="OrthoDB" id="1653034at2759"/>
<dbReference type="SMART" id="SM00101">
    <property type="entry name" value="14_3_3"/>
    <property type="match status" value="1"/>
</dbReference>
<protein>
    <recommendedName>
        <fullName evidence="2">14-3-3 domain-containing protein</fullName>
    </recommendedName>
</protein>
<reference evidence="3" key="1">
    <citation type="submission" date="2020-02" db="EMBL/GenBank/DDBJ databases">
        <authorList>
            <person name="Scholz U."/>
            <person name="Mascher M."/>
            <person name="Fiebig A."/>
        </authorList>
    </citation>
    <scope>NUCLEOTIDE SEQUENCE</scope>
</reference>
<evidence type="ECO:0000313" key="3">
    <source>
        <dbReference type="EMBL" id="CAA7408455.1"/>
    </source>
</evidence>
<gene>
    <name evidence="3" type="ORF">SI8410_15019133</name>
</gene>
<accession>A0A7I8LGS6</accession>
<dbReference type="PANTHER" id="PTHR18860">
    <property type="entry name" value="14-3-3 PROTEIN"/>
    <property type="match status" value="1"/>
</dbReference>
<organism evidence="3 4">
    <name type="scientific">Spirodela intermedia</name>
    <name type="common">Intermediate duckweed</name>
    <dbReference type="NCBI Taxonomy" id="51605"/>
    <lineage>
        <taxon>Eukaryota</taxon>
        <taxon>Viridiplantae</taxon>
        <taxon>Streptophyta</taxon>
        <taxon>Embryophyta</taxon>
        <taxon>Tracheophyta</taxon>
        <taxon>Spermatophyta</taxon>
        <taxon>Magnoliopsida</taxon>
        <taxon>Liliopsida</taxon>
        <taxon>Araceae</taxon>
        <taxon>Lemnoideae</taxon>
        <taxon>Spirodela</taxon>
    </lineage>
</organism>
<dbReference type="InterPro" id="IPR023410">
    <property type="entry name" value="14-3-3_domain"/>
</dbReference>
<comment type="similarity">
    <text evidence="1">Belongs to the 14-3-3 family.</text>
</comment>
<keyword evidence="4" id="KW-1185">Reference proteome</keyword>
<dbReference type="AlphaFoldDB" id="A0A7I8LGS6"/>
<proteinExistence type="inferred from homology"/>
<dbReference type="SUPFAM" id="SSF48445">
    <property type="entry name" value="14-3-3 protein"/>
    <property type="match status" value="1"/>
</dbReference>
<name>A0A7I8LGS6_SPIIN</name>
<dbReference type="InterPro" id="IPR036815">
    <property type="entry name" value="14-3-3_dom_sf"/>
</dbReference>